<accession>A0A448WRM9</accession>
<dbReference type="Proteomes" id="UP000784294">
    <property type="component" value="Unassembled WGS sequence"/>
</dbReference>
<sequence length="104" mass="12108">MLNPNFEDEPAFIEFPSSNLSQMKSILSGPSVPLESSKALQENQIFETDVVAASSELDSAKSRRDDQWDVDKHGCWYSFKRWLRGEFNCHIFIFLLCYDKYDFV</sequence>
<comment type="caution">
    <text evidence="1">The sequence shown here is derived from an EMBL/GenBank/DDBJ whole genome shotgun (WGS) entry which is preliminary data.</text>
</comment>
<dbReference type="AlphaFoldDB" id="A0A448WRM9"/>
<proteinExistence type="predicted"/>
<evidence type="ECO:0000313" key="2">
    <source>
        <dbReference type="Proteomes" id="UP000784294"/>
    </source>
</evidence>
<keyword evidence="2" id="KW-1185">Reference proteome</keyword>
<protein>
    <submittedName>
        <fullName evidence="1">Uncharacterized protein</fullName>
    </submittedName>
</protein>
<reference evidence="1" key="1">
    <citation type="submission" date="2018-11" db="EMBL/GenBank/DDBJ databases">
        <authorList>
            <consortium name="Pathogen Informatics"/>
        </authorList>
    </citation>
    <scope>NUCLEOTIDE SEQUENCE</scope>
</reference>
<gene>
    <name evidence="1" type="ORF">PXEA_LOCUS11940</name>
</gene>
<organism evidence="1 2">
    <name type="scientific">Protopolystoma xenopodis</name>
    <dbReference type="NCBI Taxonomy" id="117903"/>
    <lineage>
        <taxon>Eukaryota</taxon>
        <taxon>Metazoa</taxon>
        <taxon>Spiralia</taxon>
        <taxon>Lophotrochozoa</taxon>
        <taxon>Platyhelminthes</taxon>
        <taxon>Monogenea</taxon>
        <taxon>Polyopisthocotylea</taxon>
        <taxon>Polystomatidea</taxon>
        <taxon>Polystomatidae</taxon>
        <taxon>Protopolystoma</taxon>
    </lineage>
</organism>
<name>A0A448WRM9_9PLAT</name>
<dbReference type="EMBL" id="CAAALY010037299">
    <property type="protein sequence ID" value="VEL18500.1"/>
    <property type="molecule type" value="Genomic_DNA"/>
</dbReference>
<evidence type="ECO:0000313" key="1">
    <source>
        <dbReference type="EMBL" id="VEL18500.1"/>
    </source>
</evidence>